<proteinExistence type="predicted"/>
<keyword evidence="1" id="KW-0175">Coiled coil</keyword>
<protein>
    <submittedName>
        <fullName evidence="2">Uncharacterized protein</fullName>
    </submittedName>
</protein>
<evidence type="ECO:0000256" key="1">
    <source>
        <dbReference type="SAM" id="Coils"/>
    </source>
</evidence>
<dbReference type="Gene3D" id="1.10.287.1490">
    <property type="match status" value="1"/>
</dbReference>
<name>K0SYV7_THAOC</name>
<dbReference type="OrthoDB" id="10255512at2759"/>
<dbReference type="Proteomes" id="UP000266841">
    <property type="component" value="Unassembled WGS sequence"/>
</dbReference>
<feature type="coiled-coil region" evidence="1">
    <location>
        <begin position="5"/>
        <end position="81"/>
    </location>
</feature>
<accession>K0SYV7</accession>
<feature type="non-terminal residue" evidence="2">
    <location>
        <position position="1"/>
    </location>
</feature>
<evidence type="ECO:0000313" key="2">
    <source>
        <dbReference type="EMBL" id="EJK63432.1"/>
    </source>
</evidence>
<dbReference type="AlphaFoldDB" id="K0SYV7"/>
<reference evidence="2 3" key="1">
    <citation type="journal article" date="2012" name="Genome Biol.">
        <title>Genome and low-iron response of an oceanic diatom adapted to chronic iron limitation.</title>
        <authorList>
            <person name="Lommer M."/>
            <person name="Specht M."/>
            <person name="Roy A.S."/>
            <person name="Kraemer L."/>
            <person name="Andreson R."/>
            <person name="Gutowska M.A."/>
            <person name="Wolf J."/>
            <person name="Bergner S.V."/>
            <person name="Schilhabel M.B."/>
            <person name="Klostermeier U.C."/>
            <person name="Beiko R.G."/>
            <person name="Rosenstiel P."/>
            <person name="Hippler M."/>
            <person name="Laroche J."/>
        </authorList>
    </citation>
    <scope>NUCLEOTIDE SEQUENCE [LARGE SCALE GENOMIC DNA]</scope>
    <source>
        <strain evidence="2 3">CCMP1005</strain>
    </source>
</reference>
<dbReference type="EMBL" id="AGNL01018251">
    <property type="protein sequence ID" value="EJK63432.1"/>
    <property type="molecule type" value="Genomic_DNA"/>
</dbReference>
<comment type="caution">
    <text evidence="2">The sequence shown here is derived from an EMBL/GenBank/DDBJ whole genome shotgun (WGS) entry which is preliminary data.</text>
</comment>
<organism evidence="2 3">
    <name type="scientific">Thalassiosira oceanica</name>
    <name type="common">Marine diatom</name>
    <dbReference type="NCBI Taxonomy" id="159749"/>
    <lineage>
        <taxon>Eukaryota</taxon>
        <taxon>Sar</taxon>
        <taxon>Stramenopiles</taxon>
        <taxon>Ochrophyta</taxon>
        <taxon>Bacillariophyta</taxon>
        <taxon>Coscinodiscophyceae</taxon>
        <taxon>Thalassiosirophycidae</taxon>
        <taxon>Thalassiosirales</taxon>
        <taxon>Thalassiosiraceae</taxon>
        <taxon>Thalassiosira</taxon>
    </lineage>
</organism>
<dbReference type="SUPFAM" id="SSF90257">
    <property type="entry name" value="Myosin rod fragments"/>
    <property type="match status" value="1"/>
</dbReference>
<keyword evidence="3" id="KW-1185">Reference proteome</keyword>
<gene>
    <name evidence="2" type="ORF">THAOC_15905</name>
</gene>
<sequence>LENTVNDANVKVGDLETVNKALEETVDDVTAANGTFGKEVNDANVKVSDLETVNESLENTVDDVTREKDLLAKEVEELNAQIEGIDSGASVMSFGLAAAISLLTLAF</sequence>
<evidence type="ECO:0000313" key="3">
    <source>
        <dbReference type="Proteomes" id="UP000266841"/>
    </source>
</evidence>